<proteinExistence type="predicted"/>
<sequence length="211" mass="23367">MCKILKAEWSRQARLYRIHLEAQLLSSTGEHGNKQVHKEFNRLASQATEFLWQSALLQLRAHHRPKKKGVPGNTIFTEGDVTLPEEVSKCLAQGPKFAVQPQTTASERLSLVRKVSSLAPASEMDRCVSSGVDVLLRDSSDPGRPAVGRLASYMRRSARCVLASDKEGGFAVFPRDLYKITLANLRAFGMKKCSTVSNKVHTFGDVVLSEK</sequence>
<dbReference type="EMBL" id="JABSTV010001245">
    <property type="protein sequence ID" value="KAH7983322.1"/>
    <property type="molecule type" value="Genomic_DNA"/>
</dbReference>
<keyword evidence="2" id="KW-1185">Reference proteome</keyword>
<dbReference type="Proteomes" id="UP000821837">
    <property type="component" value="Chromosome 1"/>
</dbReference>
<gene>
    <name evidence="1" type="ORF">HPB52_010965</name>
</gene>
<accession>A0A9D4YNA2</accession>
<protein>
    <submittedName>
        <fullName evidence="1">Uncharacterized protein</fullName>
    </submittedName>
</protein>
<reference evidence="1" key="2">
    <citation type="submission" date="2021-09" db="EMBL/GenBank/DDBJ databases">
        <authorList>
            <person name="Jia N."/>
            <person name="Wang J."/>
            <person name="Shi W."/>
            <person name="Du L."/>
            <person name="Sun Y."/>
            <person name="Zhan W."/>
            <person name="Jiang J."/>
            <person name="Wang Q."/>
            <person name="Zhang B."/>
            <person name="Ji P."/>
            <person name="Sakyi L.B."/>
            <person name="Cui X."/>
            <person name="Yuan T."/>
            <person name="Jiang B."/>
            <person name="Yang W."/>
            <person name="Lam T.T.-Y."/>
            <person name="Chang Q."/>
            <person name="Ding S."/>
            <person name="Wang X."/>
            <person name="Zhu J."/>
            <person name="Ruan X."/>
            <person name="Zhao L."/>
            <person name="Wei J."/>
            <person name="Que T."/>
            <person name="Du C."/>
            <person name="Cheng J."/>
            <person name="Dai P."/>
            <person name="Han X."/>
            <person name="Huang E."/>
            <person name="Gao Y."/>
            <person name="Liu J."/>
            <person name="Shao H."/>
            <person name="Ye R."/>
            <person name="Li L."/>
            <person name="Wei W."/>
            <person name="Wang X."/>
            <person name="Wang C."/>
            <person name="Huo Q."/>
            <person name="Li W."/>
            <person name="Guo W."/>
            <person name="Chen H."/>
            <person name="Chen S."/>
            <person name="Zhou L."/>
            <person name="Zhou L."/>
            <person name="Ni X."/>
            <person name="Tian J."/>
            <person name="Zhou Y."/>
            <person name="Sheng Y."/>
            <person name="Liu T."/>
            <person name="Pan Y."/>
            <person name="Xia L."/>
            <person name="Li J."/>
            <person name="Zhao F."/>
            <person name="Cao W."/>
        </authorList>
    </citation>
    <scope>NUCLEOTIDE SEQUENCE</scope>
    <source>
        <strain evidence="1">Rsan-2018</strain>
        <tissue evidence="1">Larvae</tissue>
    </source>
</reference>
<reference evidence="1" key="1">
    <citation type="journal article" date="2020" name="Cell">
        <title>Large-Scale Comparative Analyses of Tick Genomes Elucidate Their Genetic Diversity and Vector Capacities.</title>
        <authorList>
            <consortium name="Tick Genome and Microbiome Consortium (TIGMIC)"/>
            <person name="Jia N."/>
            <person name="Wang J."/>
            <person name="Shi W."/>
            <person name="Du L."/>
            <person name="Sun Y."/>
            <person name="Zhan W."/>
            <person name="Jiang J.F."/>
            <person name="Wang Q."/>
            <person name="Zhang B."/>
            <person name="Ji P."/>
            <person name="Bell-Sakyi L."/>
            <person name="Cui X.M."/>
            <person name="Yuan T.T."/>
            <person name="Jiang B.G."/>
            <person name="Yang W.F."/>
            <person name="Lam T.T."/>
            <person name="Chang Q.C."/>
            <person name="Ding S.J."/>
            <person name="Wang X.J."/>
            <person name="Zhu J.G."/>
            <person name="Ruan X.D."/>
            <person name="Zhao L."/>
            <person name="Wei J.T."/>
            <person name="Ye R.Z."/>
            <person name="Que T.C."/>
            <person name="Du C.H."/>
            <person name="Zhou Y.H."/>
            <person name="Cheng J.X."/>
            <person name="Dai P.F."/>
            <person name="Guo W.B."/>
            <person name="Han X.H."/>
            <person name="Huang E.J."/>
            <person name="Li L.F."/>
            <person name="Wei W."/>
            <person name="Gao Y.C."/>
            <person name="Liu J.Z."/>
            <person name="Shao H.Z."/>
            <person name="Wang X."/>
            <person name="Wang C.C."/>
            <person name="Yang T.C."/>
            <person name="Huo Q.B."/>
            <person name="Li W."/>
            <person name="Chen H.Y."/>
            <person name="Chen S.E."/>
            <person name="Zhou L.G."/>
            <person name="Ni X.B."/>
            <person name="Tian J.H."/>
            <person name="Sheng Y."/>
            <person name="Liu T."/>
            <person name="Pan Y.S."/>
            <person name="Xia L.Y."/>
            <person name="Li J."/>
            <person name="Zhao F."/>
            <person name="Cao W.C."/>
        </authorList>
    </citation>
    <scope>NUCLEOTIDE SEQUENCE</scope>
    <source>
        <strain evidence="1">Rsan-2018</strain>
    </source>
</reference>
<dbReference type="VEuPathDB" id="VectorBase:RSAN_026141"/>
<name>A0A9D4YNA2_RHISA</name>
<dbReference type="AlphaFoldDB" id="A0A9D4YNA2"/>
<evidence type="ECO:0000313" key="2">
    <source>
        <dbReference type="Proteomes" id="UP000821837"/>
    </source>
</evidence>
<comment type="caution">
    <text evidence="1">The sequence shown here is derived from an EMBL/GenBank/DDBJ whole genome shotgun (WGS) entry which is preliminary data.</text>
</comment>
<organism evidence="1 2">
    <name type="scientific">Rhipicephalus sanguineus</name>
    <name type="common">Brown dog tick</name>
    <name type="synonym">Ixodes sanguineus</name>
    <dbReference type="NCBI Taxonomy" id="34632"/>
    <lineage>
        <taxon>Eukaryota</taxon>
        <taxon>Metazoa</taxon>
        <taxon>Ecdysozoa</taxon>
        <taxon>Arthropoda</taxon>
        <taxon>Chelicerata</taxon>
        <taxon>Arachnida</taxon>
        <taxon>Acari</taxon>
        <taxon>Parasitiformes</taxon>
        <taxon>Ixodida</taxon>
        <taxon>Ixodoidea</taxon>
        <taxon>Ixodidae</taxon>
        <taxon>Rhipicephalinae</taxon>
        <taxon>Rhipicephalus</taxon>
        <taxon>Rhipicephalus</taxon>
    </lineage>
</organism>
<evidence type="ECO:0000313" key="1">
    <source>
        <dbReference type="EMBL" id="KAH7983322.1"/>
    </source>
</evidence>